<evidence type="ECO:0000256" key="1">
    <source>
        <dbReference type="SAM" id="MobiDB-lite"/>
    </source>
</evidence>
<protein>
    <submittedName>
        <fullName evidence="2">Uncharacterized protein</fullName>
    </submittedName>
</protein>
<proteinExistence type="predicted"/>
<gene>
    <name evidence="2" type="ORF">WR25_03460</name>
</gene>
<keyword evidence="3" id="KW-1185">Reference proteome</keyword>
<dbReference type="EMBL" id="LIAE01010632">
    <property type="protein sequence ID" value="PAV57615.1"/>
    <property type="molecule type" value="Genomic_DNA"/>
</dbReference>
<accession>A0A2A2J7K2</accession>
<name>A0A2A2J7K2_9BILA</name>
<feature type="compositionally biased region" description="Polar residues" evidence="1">
    <location>
        <begin position="1"/>
        <end position="25"/>
    </location>
</feature>
<feature type="compositionally biased region" description="Low complexity" evidence="1">
    <location>
        <begin position="26"/>
        <end position="43"/>
    </location>
</feature>
<comment type="caution">
    <text evidence="2">The sequence shown here is derived from an EMBL/GenBank/DDBJ whole genome shotgun (WGS) entry which is preliminary data.</text>
</comment>
<dbReference type="AlphaFoldDB" id="A0A2A2J7K2"/>
<reference evidence="2 3" key="1">
    <citation type="journal article" date="2017" name="Curr. Biol.">
        <title>Genome architecture and evolution of a unichromosomal asexual nematode.</title>
        <authorList>
            <person name="Fradin H."/>
            <person name="Zegar C."/>
            <person name="Gutwein M."/>
            <person name="Lucas J."/>
            <person name="Kovtun M."/>
            <person name="Corcoran D."/>
            <person name="Baugh L.R."/>
            <person name="Kiontke K."/>
            <person name="Gunsalus K."/>
            <person name="Fitch D.H."/>
            <person name="Piano F."/>
        </authorList>
    </citation>
    <scope>NUCLEOTIDE SEQUENCE [LARGE SCALE GENOMIC DNA]</scope>
    <source>
        <strain evidence="2">PF1309</strain>
    </source>
</reference>
<evidence type="ECO:0000313" key="2">
    <source>
        <dbReference type="EMBL" id="PAV57615.1"/>
    </source>
</evidence>
<feature type="region of interest" description="Disordered" evidence="1">
    <location>
        <begin position="1"/>
        <end position="48"/>
    </location>
</feature>
<sequence>MSNNGPYGSADPQGNNAWDLSQTYDNNSPTGFSSSSSSNDKSSYPTIPNGNNNNLFNYARCHHSNHPTLGLQSFEKWLDKWDNSSPGDRNRNWMKDKMLKLMDSVPKLQERKIIRADLKVGIQFSKVDFNYELQVDNLTKIIKNGPDLSGRTISNNEVIHSTDDITNLLKDIRSYLLGRASTFQAM</sequence>
<evidence type="ECO:0000313" key="3">
    <source>
        <dbReference type="Proteomes" id="UP000218231"/>
    </source>
</evidence>
<dbReference type="Proteomes" id="UP000218231">
    <property type="component" value="Unassembled WGS sequence"/>
</dbReference>
<organism evidence="2 3">
    <name type="scientific">Diploscapter pachys</name>
    <dbReference type="NCBI Taxonomy" id="2018661"/>
    <lineage>
        <taxon>Eukaryota</taxon>
        <taxon>Metazoa</taxon>
        <taxon>Ecdysozoa</taxon>
        <taxon>Nematoda</taxon>
        <taxon>Chromadorea</taxon>
        <taxon>Rhabditida</taxon>
        <taxon>Rhabditina</taxon>
        <taxon>Rhabditomorpha</taxon>
        <taxon>Rhabditoidea</taxon>
        <taxon>Rhabditidae</taxon>
        <taxon>Diploscapter</taxon>
    </lineage>
</organism>